<dbReference type="RefSeq" id="WP_002725265.1">
    <property type="nucleotide sequence ID" value="NZ_AHMS02000040.1"/>
</dbReference>
<gene>
    <name evidence="3" type="ORF">LEP1GSC056_0924</name>
</gene>
<sequence>MPLKDHIGRMNQIEKLLRGSRIGMITNQSAFGPDGEYHFQIIHRRYDLKKIFLPEHGLFAELQDQVSGSSLRYDLDEVEFINLYGDQESSLVPDSVSLDGLDVVIIDIRDTGARYYTFLTTAYYFLEEINKWNSSGKTEISVVVFDSPNPAGKKVEGSPLQKEFESFVGVRSVLHRHGLTPGGLLSYYQKEFSLNLKIRIVNKGWYEKKDSEFLWIPPSPNIPFFSTCYVYSGQCLLEGTNLSEGRGTTRPFETFGAPYIDEQKEHIRKALEKSQRGSVILRPLKFIPTFHKHKDEICGGFQILLKEPEKFHSLFFTLKLIRMLREEYPNDFVYRSGAYEFRSDLTAIELLVGDRFLLDYLGGEYSDSFIFEYLNEQELLWVKKCKAMKLRAGLKTLGM</sequence>
<proteinExistence type="predicted"/>
<dbReference type="AlphaFoldDB" id="A0ABC9SE70"/>
<dbReference type="EMBL" id="AHMS02000040">
    <property type="protein sequence ID" value="EMN16060.1"/>
    <property type="molecule type" value="Genomic_DNA"/>
</dbReference>
<evidence type="ECO:0000259" key="1">
    <source>
        <dbReference type="Pfam" id="PF07075"/>
    </source>
</evidence>
<dbReference type="InterPro" id="IPR008302">
    <property type="entry name" value="NamZ"/>
</dbReference>
<name>A0ABC9SE70_LEPBO</name>
<dbReference type="InterPro" id="IPR048503">
    <property type="entry name" value="NamZ_C"/>
</dbReference>
<dbReference type="Pfam" id="PF20732">
    <property type="entry name" value="NamZ_C"/>
    <property type="match status" value="1"/>
</dbReference>
<protein>
    <submittedName>
        <fullName evidence="3">PF07075 family protein</fullName>
    </submittedName>
</protein>
<dbReference type="Gene3D" id="3.40.50.12170">
    <property type="entry name" value="Uncharacterised protein PF07075, DUF1343"/>
    <property type="match status" value="1"/>
</dbReference>
<comment type="caution">
    <text evidence="3">The sequence shown here is derived from an EMBL/GenBank/DDBJ whole genome shotgun (WGS) entry which is preliminary data.</text>
</comment>
<feature type="domain" description="Peptidoglycan beta-N-acetylmuramidase NamZ C-terminal" evidence="2">
    <location>
        <begin position="229"/>
        <end position="388"/>
    </location>
</feature>
<dbReference type="Proteomes" id="UP000012166">
    <property type="component" value="Unassembled WGS sequence"/>
</dbReference>
<accession>A0ABC9SE70</accession>
<evidence type="ECO:0000313" key="3">
    <source>
        <dbReference type="EMBL" id="EMN16060.1"/>
    </source>
</evidence>
<dbReference type="PIRSF" id="PIRSF016719">
    <property type="entry name" value="UCP016719"/>
    <property type="match status" value="1"/>
</dbReference>
<dbReference type="Pfam" id="PF07075">
    <property type="entry name" value="NamZ_N"/>
    <property type="match status" value="1"/>
</dbReference>
<dbReference type="PANTHER" id="PTHR42915:SF1">
    <property type="entry name" value="PEPTIDOGLYCAN BETA-N-ACETYLMURAMIDASE NAMZ"/>
    <property type="match status" value="1"/>
</dbReference>
<evidence type="ECO:0000259" key="2">
    <source>
        <dbReference type="Pfam" id="PF20732"/>
    </source>
</evidence>
<dbReference type="Gene3D" id="3.90.1150.140">
    <property type="match status" value="1"/>
</dbReference>
<feature type="domain" description="Peptidoglycan beta-N-acetylmuramidase NamZ N-terminal" evidence="1">
    <location>
        <begin position="22"/>
        <end position="224"/>
    </location>
</feature>
<organism evidence="3 4">
    <name type="scientific">Leptospira borgpetersenii str. Brem 328</name>
    <dbReference type="NCBI Taxonomy" id="1049780"/>
    <lineage>
        <taxon>Bacteria</taxon>
        <taxon>Pseudomonadati</taxon>
        <taxon>Spirochaetota</taxon>
        <taxon>Spirochaetia</taxon>
        <taxon>Leptospirales</taxon>
        <taxon>Leptospiraceae</taxon>
        <taxon>Leptospira</taxon>
    </lineage>
</organism>
<dbReference type="InterPro" id="IPR048502">
    <property type="entry name" value="NamZ_N"/>
</dbReference>
<reference evidence="3 4" key="1">
    <citation type="submission" date="2013-01" db="EMBL/GenBank/DDBJ databases">
        <authorList>
            <person name="Harkins D.M."/>
            <person name="Durkin A.S."/>
            <person name="Brinkac L.M."/>
            <person name="Haft D.H."/>
            <person name="Selengut J.D."/>
            <person name="Sanka R."/>
            <person name="DePew J."/>
            <person name="Purushe J."/>
            <person name="Hartskeerl R.A."/>
            <person name="Ahmed A."/>
            <person name="van der Linden H."/>
            <person name="Goris M.G.A."/>
            <person name="Vinetz J.M."/>
            <person name="Sutton G.G."/>
            <person name="Nierman W.C."/>
            <person name="Fouts D.E."/>
        </authorList>
    </citation>
    <scope>NUCLEOTIDE SEQUENCE [LARGE SCALE GENOMIC DNA]</scope>
    <source>
        <strain evidence="3 4">Brem 328</strain>
    </source>
</reference>
<evidence type="ECO:0000313" key="4">
    <source>
        <dbReference type="Proteomes" id="UP000012166"/>
    </source>
</evidence>
<dbReference type="PANTHER" id="PTHR42915">
    <property type="entry name" value="HYPOTHETICAL 460 KDA PROTEIN IN FEUA-SIGW INTERGENIC REGION [PRECURSOR]"/>
    <property type="match status" value="1"/>
</dbReference>